<dbReference type="InterPro" id="IPR002500">
    <property type="entry name" value="PAPS_reduct_dom"/>
</dbReference>
<evidence type="ECO:0000313" key="3">
    <source>
        <dbReference type="Proteomes" id="UP000240989"/>
    </source>
</evidence>
<dbReference type="EMBL" id="PYOU01000027">
    <property type="protein sequence ID" value="PSX03936.1"/>
    <property type="molecule type" value="Genomic_DNA"/>
</dbReference>
<proteinExistence type="predicted"/>
<dbReference type="RefSeq" id="WP_045152829.1">
    <property type="nucleotide sequence ID" value="NZ_JZSW01000007.1"/>
</dbReference>
<gene>
    <name evidence="2" type="ORF">C0W27_20800</name>
</gene>
<dbReference type="Pfam" id="PF01507">
    <property type="entry name" value="PAPS_reduct"/>
    <property type="match status" value="1"/>
</dbReference>
<protein>
    <recommendedName>
        <fullName evidence="1">Phosphoadenosine phosphosulphate reductase domain-containing protein</fullName>
    </recommendedName>
</protein>
<evidence type="ECO:0000313" key="2">
    <source>
        <dbReference type="EMBL" id="PSX03936.1"/>
    </source>
</evidence>
<comment type="caution">
    <text evidence="2">The sequence shown here is derived from an EMBL/GenBank/DDBJ whole genome shotgun (WGS) entry which is preliminary data.</text>
</comment>
<organism evidence="2 3">
    <name type="scientific">Photobacterium angustum</name>
    <dbReference type="NCBI Taxonomy" id="661"/>
    <lineage>
        <taxon>Bacteria</taxon>
        <taxon>Pseudomonadati</taxon>
        <taxon>Pseudomonadota</taxon>
        <taxon>Gammaproteobacteria</taxon>
        <taxon>Vibrionales</taxon>
        <taxon>Vibrionaceae</taxon>
        <taxon>Photobacterium</taxon>
    </lineage>
</organism>
<reference evidence="2 3" key="1">
    <citation type="submission" date="2018-01" db="EMBL/GenBank/DDBJ databases">
        <title>Whole genome sequencing of Histamine producing bacteria.</title>
        <authorList>
            <person name="Butler K."/>
        </authorList>
    </citation>
    <scope>NUCLEOTIDE SEQUENCE [LARGE SCALE GENOMIC DNA]</scope>
    <source>
        <strain evidence="2 3">A6-1</strain>
    </source>
</reference>
<evidence type="ECO:0000259" key="1">
    <source>
        <dbReference type="Pfam" id="PF01507"/>
    </source>
</evidence>
<keyword evidence="3" id="KW-1185">Reference proteome</keyword>
<sequence>MDWLNKLSSQQVKVKKQDRKLFAKKSIELLVEYFLNNSVLPTCCLSYGKDSMSMLSVTLLSWKLAIDKKPQLAKIPFVIAYSDTRVEMPIKVNYIDEINQIINNYAKEHNILVSIVKASPPVQSSWQGKIVGGSIKQWDVRLGRGNGCAVDWKIATLKKALKYYDQVAKSTGLTLVKFIGVRNNESAIRDVRNAKLGLNMYQTHELNGEYCRYPILNWSLSDVWDYLLFCENTKDSPLPGISDGFPQTVKFYNSMSSSECSAIDGQASSCEGGRDGCFLCAANPSVDLDIDLIQSNPHVKPLVEYRLFMLANNLNIYNRSYVQPRPSVIGEYKATSHSGAYLLDLLRIGLTIQEREKERAAHEKMLVDTGLHLSPETALIEPQFTIFESKDIAFIDFNWMIRGLQIEPSAALKAYFDIVFNGMRYDIPNGYKRNVPYAEDPAKDTGTVYYEDLLLEDDFDFNIENLTQSWQFANDDEFDVLFGSHRLISAWLTESDHAKVAARWISSGLIKPPKSQAERIFKRVQWVTHIYDNNLHHLSFKGGPYLTTI</sequence>
<dbReference type="Gene3D" id="3.40.50.620">
    <property type="entry name" value="HUPs"/>
    <property type="match status" value="1"/>
</dbReference>
<dbReference type="InterPro" id="IPR014729">
    <property type="entry name" value="Rossmann-like_a/b/a_fold"/>
</dbReference>
<dbReference type="Proteomes" id="UP000240989">
    <property type="component" value="Unassembled WGS sequence"/>
</dbReference>
<feature type="domain" description="Phosphoadenosine phosphosulphate reductase" evidence="1">
    <location>
        <begin position="45"/>
        <end position="228"/>
    </location>
</feature>
<dbReference type="SUPFAM" id="SSF52402">
    <property type="entry name" value="Adenine nucleotide alpha hydrolases-like"/>
    <property type="match status" value="1"/>
</dbReference>
<name>A0ABX5GYJ5_PHOAN</name>
<accession>A0ABX5GYJ5</accession>